<reference evidence="2 3" key="1">
    <citation type="submission" date="2020-09" db="EMBL/GenBank/DDBJ databases">
        <title>Pseudoxanthomonas sp. CAU 1598 isolated from sand of Yaerae Beach.</title>
        <authorList>
            <person name="Kim W."/>
        </authorList>
    </citation>
    <scope>NUCLEOTIDE SEQUENCE [LARGE SCALE GENOMIC DNA]</scope>
    <source>
        <strain evidence="2 3">CAU 1598</strain>
    </source>
</reference>
<dbReference type="Proteomes" id="UP000613768">
    <property type="component" value="Unassembled WGS sequence"/>
</dbReference>
<comment type="caution">
    <text evidence="2">The sequence shown here is derived from an EMBL/GenBank/DDBJ whole genome shotgun (WGS) entry which is preliminary data.</text>
</comment>
<evidence type="ECO:0000313" key="2">
    <source>
        <dbReference type="EMBL" id="MBD8524838.1"/>
    </source>
</evidence>
<dbReference type="SUPFAM" id="SSF82171">
    <property type="entry name" value="DPP6 N-terminal domain-like"/>
    <property type="match status" value="1"/>
</dbReference>
<sequence length="438" mass="48363">MSVVIRRRSWAMMSLLLVAALLASRSAEAFYHNGFEALDPSVCGDFYAPGFTPVEGMIAAPAPGGARPAKGVELTDPAFGTCVVRATAHASEPPSGFARNDYSRRQAFNADNSFFIVNALNGFWHLYDAKTLAFVRTLNGPAGDAEPQWHHSNPNWLYYVPTNGGTVLRRLDVVSNQSTQVANFAGRLPWSGVAHIWTKSEGSPSADSRYWCFQAETSSFGFRGVFTYDLQTDTILGTRSASDFGNHRPDHLSMSASGRWCVTSHINGLGGTKAFNVDFSQSRQLHGNSEHSDLALGLDGHDYFVFVDYQSQNGDLVMIDLDTGVRTTLFGTYIQGTTTAYHVSGKSFSRPGWIVLSTYAHDGAEKWLHERIMAVELASNPRILNIAHHHVDYNGYFSEPHASVSRNFEYILFSSNWGNNSDEDIDAFMVRLPSNFLQ</sequence>
<feature type="signal peptide" evidence="1">
    <location>
        <begin position="1"/>
        <end position="29"/>
    </location>
</feature>
<evidence type="ECO:0000256" key="1">
    <source>
        <dbReference type="SAM" id="SignalP"/>
    </source>
</evidence>
<dbReference type="EMBL" id="JACYTR010000005">
    <property type="protein sequence ID" value="MBD8524838.1"/>
    <property type="molecule type" value="Genomic_DNA"/>
</dbReference>
<dbReference type="AlphaFoldDB" id="A0AAW3ZFB2"/>
<evidence type="ECO:0000313" key="3">
    <source>
        <dbReference type="Proteomes" id="UP000613768"/>
    </source>
</evidence>
<proteinExistence type="predicted"/>
<keyword evidence="3" id="KW-1185">Reference proteome</keyword>
<feature type="chain" id="PRO_5043722293" description="BNR repeat neuraminidase" evidence="1">
    <location>
        <begin position="30"/>
        <end position="438"/>
    </location>
</feature>
<evidence type="ECO:0008006" key="4">
    <source>
        <dbReference type="Google" id="ProtNLM"/>
    </source>
</evidence>
<protein>
    <recommendedName>
        <fullName evidence="4">BNR repeat neuraminidase</fullName>
    </recommendedName>
</protein>
<organism evidence="2 3">
    <name type="scientific">Pseudomarimonas arenosa</name>
    <dbReference type="NCBI Taxonomy" id="2774145"/>
    <lineage>
        <taxon>Bacteria</taxon>
        <taxon>Pseudomonadati</taxon>
        <taxon>Pseudomonadota</taxon>
        <taxon>Gammaproteobacteria</taxon>
        <taxon>Lysobacterales</taxon>
        <taxon>Lysobacteraceae</taxon>
        <taxon>Pseudomarimonas</taxon>
    </lineage>
</organism>
<dbReference type="RefSeq" id="WP_192028190.1">
    <property type="nucleotide sequence ID" value="NZ_JACYTR010000005.1"/>
</dbReference>
<name>A0AAW3ZFB2_9GAMM</name>
<accession>A0AAW3ZFB2</accession>
<keyword evidence="1" id="KW-0732">Signal</keyword>
<gene>
    <name evidence="2" type="ORF">IFO71_03695</name>
</gene>